<dbReference type="Proteomes" id="UP001497392">
    <property type="component" value="Unassembled WGS sequence"/>
</dbReference>
<accession>A0ABP1FY14</accession>
<keyword evidence="3" id="KW-1185">Reference proteome</keyword>
<organism evidence="2 3">
    <name type="scientific">Coccomyxa viridis</name>
    <dbReference type="NCBI Taxonomy" id="1274662"/>
    <lineage>
        <taxon>Eukaryota</taxon>
        <taxon>Viridiplantae</taxon>
        <taxon>Chlorophyta</taxon>
        <taxon>core chlorophytes</taxon>
        <taxon>Trebouxiophyceae</taxon>
        <taxon>Trebouxiophyceae incertae sedis</taxon>
        <taxon>Coccomyxaceae</taxon>
        <taxon>Coccomyxa</taxon>
    </lineage>
</organism>
<evidence type="ECO:0000313" key="2">
    <source>
        <dbReference type="EMBL" id="CAL5223093.1"/>
    </source>
</evidence>
<dbReference type="Gene3D" id="3.30.40.10">
    <property type="entry name" value="Zinc/RING finger domain, C3HC4 (zinc finger)"/>
    <property type="match status" value="1"/>
</dbReference>
<proteinExistence type="predicted"/>
<feature type="compositionally biased region" description="Polar residues" evidence="1">
    <location>
        <begin position="1"/>
        <end position="13"/>
    </location>
</feature>
<dbReference type="SUPFAM" id="SSF57850">
    <property type="entry name" value="RING/U-box"/>
    <property type="match status" value="1"/>
</dbReference>
<gene>
    <name evidence="2" type="primary">g5554</name>
    <name evidence="2" type="ORF">VP750_LOCUS4752</name>
</gene>
<evidence type="ECO:0000313" key="3">
    <source>
        <dbReference type="Proteomes" id="UP001497392"/>
    </source>
</evidence>
<dbReference type="InterPro" id="IPR013083">
    <property type="entry name" value="Znf_RING/FYVE/PHD"/>
</dbReference>
<feature type="region of interest" description="Disordered" evidence="1">
    <location>
        <begin position="1"/>
        <end position="42"/>
    </location>
</feature>
<reference evidence="2 3" key="1">
    <citation type="submission" date="2024-06" db="EMBL/GenBank/DDBJ databases">
        <authorList>
            <person name="Kraege A."/>
            <person name="Thomma B."/>
        </authorList>
    </citation>
    <scope>NUCLEOTIDE SEQUENCE [LARGE SCALE GENOMIC DNA]</scope>
</reference>
<dbReference type="EMBL" id="CAXHTA020000008">
    <property type="protein sequence ID" value="CAL5223093.1"/>
    <property type="molecule type" value="Genomic_DNA"/>
</dbReference>
<comment type="caution">
    <text evidence="2">The sequence shown here is derived from an EMBL/GenBank/DDBJ whole genome shotgun (WGS) entry which is preliminary data.</text>
</comment>
<dbReference type="Pfam" id="PF13920">
    <property type="entry name" value="zf-C3HC4_3"/>
    <property type="match status" value="1"/>
</dbReference>
<name>A0ABP1FY14_9CHLO</name>
<sequence length="98" mass="10751">MQHEPSQAKTDSTPPKAHPAHPAKFSPEKDAVTINSSAEEDYDEDDLCIVCSEKLREVIFNHRMHLCTCQGCAGDIMAAGSLCPMCRASIRSTITARF</sequence>
<evidence type="ECO:0000256" key="1">
    <source>
        <dbReference type="SAM" id="MobiDB-lite"/>
    </source>
</evidence>
<protein>
    <submittedName>
        <fullName evidence="2">G5554 protein</fullName>
    </submittedName>
</protein>